<keyword evidence="3" id="KW-1185">Reference proteome</keyword>
<feature type="non-terminal residue" evidence="2">
    <location>
        <position position="1"/>
    </location>
</feature>
<dbReference type="AlphaFoldDB" id="A0AAD7D2X9"/>
<gene>
    <name evidence="2" type="ORF">B0H17DRAFT_1085443</name>
</gene>
<protein>
    <submittedName>
        <fullName evidence="2">Uncharacterized protein</fullName>
    </submittedName>
</protein>
<dbReference type="EMBL" id="JARKIE010000176">
    <property type="protein sequence ID" value="KAJ7671078.1"/>
    <property type="molecule type" value="Genomic_DNA"/>
</dbReference>
<evidence type="ECO:0000313" key="3">
    <source>
        <dbReference type="Proteomes" id="UP001221757"/>
    </source>
</evidence>
<name>A0AAD7D2X9_MYCRO</name>
<proteinExistence type="predicted"/>
<organism evidence="2 3">
    <name type="scientific">Mycena rosella</name>
    <name type="common">Pink bonnet</name>
    <name type="synonym">Agaricus rosellus</name>
    <dbReference type="NCBI Taxonomy" id="1033263"/>
    <lineage>
        <taxon>Eukaryota</taxon>
        <taxon>Fungi</taxon>
        <taxon>Dikarya</taxon>
        <taxon>Basidiomycota</taxon>
        <taxon>Agaricomycotina</taxon>
        <taxon>Agaricomycetes</taxon>
        <taxon>Agaricomycetidae</taxon>
        <taxon>Agaricales</taxon>
        <taxon>Marasmiineae</taxon>
        <taxon>Mycenaceae</taxon>
        <taxon>Mycena</taxon>
    </lineage>
</organism>
<dbReference type="Proteomes" id="UP001221757">
    <property type="component" value="Unassembled WGS sequence"/>
</dbReference>
<sequence length="110" mass="12353">TIKRVQYAPNPSCRPGYLRTMRPWVDWPMPPACYPRTAGPLQWPSCPPTPGAAPSHSRPRLALPARPSTRAPFRGRIPGRLPFPRAVPRWHLPSRPETSGRHPVPPALQF</sequence>
<comment type="caution">
    <text evidence="2">The sequence shown here is derived from an EMBL/GenBank/DDBJ whole genome shotgun (WGS) entry which is preliminary data.</text>
</comment>
<reference evidence="2" key="1">
    <citation type="submission" date="2023-03" db="EMBL/GenBank/DDBJ databases">
        <title>Massive genome expansion in bonnet fungi (Mycena s.s.) driven by repeated elements and novel gene families across ecological guilds.</title>
        <authorList>
            <consortium name="Lawrence Berkeley National Laboratory"/>
            <person name="Harder C.B."/>
            <person name="Miyauchi S."/>
            <person name="Viragh M."/>
            <person name="Kuo A."/>
            <person name="Thoen E."/>
            <person name="Andreopoulos B."/>
            <person name="Lu D."/>
            <person name="Skrede I."/>
            <person name="Drula E."/>
            <person name="Henrissat B."/>
            <person name="Morin E."/>
            <person name="Kohler A."/>
            <person name="Barry K."/>
            <person name="LaButti K."/>
            <person name="Morin E."/>
            <person name="Salamov A."/>
            <person name="Lipzen A."/>
            <person name="Mereny Z."/>
            <person name="Hegedus B."/>
            <person name="Baldrian P."/>
            <person name="Stursova M."/>
            <person name="Weitz H."/>
            <person name="Taylor A."/>
            <person name="Grigoriev I.V."/>
            <person name="Nagy L.G."/>
            <person name="Martin F."/>
            <person name="Kauserud H."/>
        </authorList>
    </citation>
    <scope>NUCLEOTIDE SEQUENCE</scope>
    <source>
        <strain evidence="2">CBHHK067</strain>
    </source>
</reference>
<evidence type="ECO:0000256" key="1">
    <source>
        <dbReference type="SAM" id="MobiDB-lite"/>
    </source>
</evidence>
<accession>A0AAD7D2X9</accession>
<evidence type="ECO:0000313" key="2">
    <source>
        <dbReference type="EMBL" id="KAJ7671078.1"/>
    </source>
</evidence>
<feature type="region of interest" description="Disordered" evidence="1">
    <location>
        <begin position="45"/>
        <end position="110"/>
    </location>
</feature>